<sequence length="206" mass="22216">MSLAPPSAPPRRSPGRPREFDADAALNAALLVFRQRGFHATSVADLSTAMALTPGSIYKAFTDKRTLFALAFQRYLHLRYAGLQERLAEETTGRGKLQAMLEHYAEVAHGLEGRRGCLVVGSASQMATFDADLADMVATALRRVDAKLLELVRLGQADGSVSLAVDPAALAQTLLCVVQGLRVVGKVGMKREDVMAVVRQAVRLLD</sequence>
<dbReference type="EMBL" id="JACTNG010000001">
    <property type="protein sequence ID" value="MBO1077968.1"/>
    <property type="molecule type" value="Genomic_DNA"/>
</dbReference>
<dbReference type="Proteomes" id="UP001518989">
    <property type="component" value="Unassembled WGS sequence"/>
</dbReference>
<name>A0ABS3KKH5_9PROT</name>
<evidence type="ECO:0000256" key="3">
    <source>
        <dbReference type="ARBA" id="ARBA00023163"/>
    </source>
</evidence>
<dbReference type="PANTHER" id="PTHR47506">
    <property type="entry name" value="TRANSCRIPTIONAL REGULATORY PROTEIN"/>
    <property type="match status" value="1"/>
</dbReference>
<evidence type="ECO:0000256" key="1">
    <source>
        <dbReference type="ARBA" id="ARBA00023015"/>
    </source>
</evidence>
<keyword evidence="7" id="KW-1185">Reference proteome</keyword>
<accession>A0ABS3KKH5</accession>
<proteinExistence type="predicted"/>
<dbReference type="InterPro" id="IPR036271">
    <property type="entry name" value="Tet_transcr_reg_TetR-rel_C_sf"/>
</dbReference>
<gene>
    <name evidence="6" type="ORF">IAI61_02925</name>
</gene>
<dbReference type="PANTHER" id="PTHR47506:SF10">
    <property type="entry name" value="TRANSCRIPTIONAL REGULATORY PROTEIN"/>
    <property type="match status" value="1"/>
</dbReference>
<keyword evidence="3" id="KW-0804">Transcription</keyword>
<evidence type="ECO:0000256" key="2">
    <source>
        <dbReference type="ARBA" id="ARBA00023125"/>
    </source>
</evidence>
<dbReference type="Gene3D" id="1.10.357.10">
    <property type="entry name" value="Tetracycline Repressor, domain 2"/>
    <property type="match status" value="1"/>
</dbReference>
<dbReference type="Pfam" id="PF16925">
    <property type="entry name" value="TetR_C_13"/>
    <property type="match status" value="1"/>
</dbReference>
<evidence type="ECO:0000313" key="6">
    <source>
        <dbReference type="EMBL" id="MBO1077968.1"/>
    </source>
</evidence>
<dbReference type="InterPro" id="IPR009057">
    <property type="entry name" value="Homeodomain-like_sf"/>
</dbReference>
<dbReference type="PROSITE" id="PS50977">
    <property type="entry name" value="HTH_TETR_2"/>
    <property type="match status" value="1"/>
</dbReference>
<organism evidence="6 7">
    <name type="scientific">Roseomonas haemaphysalidis</name>
    <dbReference type="NCBI Taxonomy" id="2768162"/>
    <lineage>
        <taxon>Bacteria</taxon>
        <taxon>Pseudomonadati</taxon>
        <taxon>Pseudomonadota</taxon>
        <taxon>Alphaproteobacteria</taxon>
        <taxon>Acetobacterales</taxon>
        <taxon>Roseomonadaceae</taxon>
        <taxon>Roseomonas</taxon>
    </lineage>
</organism>
<feature type="domain" description="HTH tetR-type" evidence="5">
    <location>
        <begin position="19"/>
        <end position="79"/>
    </location>
</feature>
<evidence type="ECO:0000256" key="4">
    <source>
        <dbReference type="PROSITE-ProRule" id="PRU00335"/>
    </source>
</evidence>
<dbReference type="InterPro" id="IPR011075">
    <property type="entry name" value="TetR_C"/>
</dbReference>
<evidence type="ECO:0000259" key="5">
    <source>
        <dbReference type="PROSITE" id="PS50977"/>
    </source>
</evidence>
<feature type="DNA-binding region" description="H-T-H motif" evidence="4">
    <location>
        <begin position="42"/>
        <end position="61"/>
    </location>
</feature>
<dbReference type="SUPFAM" id="SSF48498">
    <property type="entry name" value="Tetracyclin repressor-like, C-terminal domain"/>
    <property type="match status" value="1"/>
</dbReference>
<dbReference type="InterPro" id="IPR001647">
    <property type="entry name" value="HTH_TetR"/>
</dbReference>
<dbReference type="PROSITE" id="PS01081">
    <property type="entry name" value="HTH_TETR_1"/>
    <property type="match status" value="1"/>
</dbReference>
<keyword evidence="2 4" id="KW-0238">DNA-binding</keyword>
<dbReference type="SUPFAM" id="SSF46689">
    <property type="entry name" value="Homeodomain-like"/>
    <property type="match status" value="1"/>
</dbReference>
<evidence type="ECO:0000313" key="7">
    <source>
        <dbReference type="Proteomes" id="UP001518989"/>
    </source>
</evidence>
<dbReference type="Gene3D" id="1.10.10.60">
    <property type="entry name" value="Homeodomain-like"/>
    <property type="match status" value="1"/>
</dbReference>
<dbReference type="InterPro" id="IPR023772">
    <property type="entry name" value="DNA-bd_HTH_TetR-type_CS"/>
</dbReference>
<reference evidence="6 7" key="1">
    <citation type="submission" date="2020-09" db="EMBL/GenBank/DDBJ databases">
        <title>Roseomonas.</title>
        <authorList>
            <person name="Zhu W."/>
        </authorList>
    </citation>
    <scope>NUCLEOTIDE SEQUENCE [LARGE SCALE GENOMIC DNA]</scope>
    <source>
        <strain evidence="6 7">573</strain>
    </source>
</reference>
<comment type="caution">
    <text evidence="6">The sequence shown here is derived from an EMBL/GenBank/DDBJ whole genome shotgun (WGS) entry which is preliminary data.</text>
</comment>
<protein>
    <submittedName>
        <fullName evidence="6">TetR/AcrR family transcriptional regulator</fullName>
    </submittedName>
</protein>
<dbReference type="Pfam" id="PF00440">
    <property type="entry name" value="TetR_N"/>
    <property type="match status" value="1"/>
</dbReference>
<dbReference type="RefSeq" id="WP_207415357.1">
    <property type="nucleotide sequence ID" value="NZ_CP061179.1"/>
</dbReference>
<keyword evidence="1" id="KW-0805">Transcription regulation</keyword>